<dbReference type="Proteomes" id="UP001291623">
    <property type="component" value="Unassembled WGS sequence"/>
</dbReference>
<organism evidence="1 2">
    <name type="scientific">Anisodus tanguticus</name>
    <dbReference type="NCBI Taxonomy" id="243964"/>
    <lineage>
        <taxon>Eukaryota</taxon>
        <taxon>Viridiplantae</taxon>
        <taxon>Streptophyta</taxon>
        <taxon>Embryophyta</taxon>
        <taxon>Tracheophyta</taxon>
        <taxon>Spermatophyta</taxon>
        <taxon>Magnoliopsida</taxon>
        <taxon>eudicotyledons</taxon>
        <taxon>Gunneridae</taxon>
        <taxon>Pentapetalae</taxon>
        <taxon>asterids</taxon>
        <taxon>lamiids</taxon>
        <taxon>Solanales</taxon>
        <taxon>Solanaceae</taxon>
        <taxon>Solanoideae</taxon>
        <taxon>Hyoscyameae</taxon>
        <taxon>Anisodus</taxon>
    </lineage>
</organism>
<reference evidence="1" key="1">
    <citation type="submission" date="2023-12" db="EMBL/GenBank/DDBJ databases">
        <title>Genome assembly of Anisodus tanguticus.</title>
        <authorList>
            <person name="Wang Y.-J."/>
        </authorList>
    </citation>
    <scope>NUCLEOTIDE SEQUENCE</scope>
    <source>
        <strain evidence="1">KB-2021</strain>
        <tissue evidence="1">Leaf</tissue>
    </source>
</reference>
<name>A0AAE1RRP4_9SOLA</name>
<evidence type="ECO:0000313" key="2">
    <source>
        <dbReference type="Proteomes" id="UP001291623"/>
    </source>
</evidence>
<dbReference type="AlphaFoldDB" id="A0AAE1RRP4"/>
<evidence type="ECO:0000313" key="1">
    <source>
        <dbReference type="EMBL" id="KAK4356668.1"/>
    </source>
</evidence>
<comment type="caution">
    <text evidence="1">The sequence shown here is derived from an EMBL/GenBank/DDBJ whole genome shotgun (WGS) entry which is preliminary data.</text>
</comment>
<dbReference type="EMBL" id="JAVYJV010000013">
    <property type="protein sequence ID" value="KAK4356668.1"/>
    <property type="molecule type" value="Genomic_DNA"/>
</dbReference>
<sequence length="200" mass="22222">MGNIISFCPFKITAIVSLVRDPFLSVVRGWPVLDLAELLPSGASSFWVPSAFALSKFFSLRSFLDGFIEDPLSPLPCLCSDFSSIHKASEWIEIAANKNVEDLDLQIWDSLVDDPDREQPYSLPQLSSLPKVMIGAAIGQIPMHLFITTPQPSVDAFAAAMLGLRSSRTITTRCYDKCSIGFWIGDWRCSSYDLKSEHKL</sequence>
<proteinExistence type="predicted"/>
<accession>A0AAE1RRP4</accession>
<protein>
    <submittedName>
        <fullName evidence="1">Uncharacterized protein</fullName>
    </submittedName>
</protein>
<gene>
    <name evidence="1" type="ORF">RND71_025639</name>
</gene>
<keyword evidence="2" id="KW-1185">Reference proteome</keyword>